<protein>
    <submittedName>
        <fullName evidence="2">Uncharacterized protein</fullName>
    </submittedName>
</protein>
<reference evidence="2 3" key="1">
    <citation type="journal article" date="2020" name="Nat. Food">
        <title>A phased Vanilla planifolia genome enables genetic improvement of flavour and production.</title>
        <authorList>
            <person name="Hasing T."/>
            <person name="Tang H."/>
            <person name="Brym M."/>
            <person name="Khazi F."/>
            <person name="Huang T."/>
            <person name="Chambers A.H."/>
        </authorList>
    </citation>
    <scope>NUCLEOTIDE SEQUENCE [LARGE SCALE GENOMIC DNA]</scope>
    <source>
        <tissue evidence="2">Leaf</tissue>
    </source>
</reference>
<keyword evidence="3" id="KW-1185">Reference proteome</keyword>
<feature type="region of interest" description="Disordered" evidence="1">
    <location>
        <begin position="87"/>
        <end position="148"/>
    </location>
</feature>
<evidence type="ECO:0000313" key="2">
    <source>
        <dbReference type="EMBL" id="KAG0484809.1"/>
    </source>
</evidence>
<dbReference type="AlphaFoldDB" id="A0A835V2C7"/>
<comment type="caution">
    <text evidence="2">The sequence shown here is derived from an EMBL/GenBank/DDBJ whole genome shotgun (WGS) entry which is preliminary data.</text>
</comment>
<accession>A0A835V2C7</accession>
<feature type="compositionally biased region" description="Basic and acidic residues" evidence="1">
    <location>
        <begin position="132"/>
        <end position="148"/>
    </location>
</feature>
<organism evidence="2 3">
    <name type="scientific">Vanilla planifolia</name>
    <name type="common">Vanilla</name>
    <dbReference type="NCBI Taxonomy" id="51239"/>
    <lineage>
        <taxon>Eukaryota</taxon>
        <taxon>Viridiplantae</taxon>
        <taxon>Streptophyta</taxon>
        <taxon>Embryophyta</taxon>
        <taxon>Tracheophyta</taxon>
        <taxon>Spermatophyta</taxon>
        <taxon>Magnoliopsida</taxon>
        <taxon>Liliopsida</taxon>
        <taxon>Asparagales</taxon>
        <taxon>Orchidaceae</taxon>
        <taxon>Vanilloideae</taxon>
        <taxon>Vanilleae</taxon>
        <taxon>Vanilla</taxon>
    </lineage>
</organism>
<dbReference type="EMBL" id="JADCNL010000004">
    <property type="protein sequence ID" value="KAG0484809.1"/>
    <property type="molecule type" value="Genomic_DNA"/>
</dbReference>
<name>A0A835V2C7_VANPL</name>
<sequence length="148" mass="15840">MKITNGAIPSNDGSIRDHVGYNPQARHFFKHLAGAIQFVDTTKSFQKNVAGAHIGDDAKLGVTCSEQLWNKAKTMVLDHRIEESVEGADGALDTEGWDGKEDAHGVSGAGSERESTNESYEGILTAPQARTAEGREDGREKVESAEAG</sequence>
<dbReference type="Proteomes" id="UP000636800">
    <property type="component" value="Unassembled WGS sequence"/>
</dbReference>
<evidence type="ECO:0000256" key="1">
    <source>
        <dbReference type="SAM" id="MobiDB-lite"/>
    </source>
</evidence>
<proteinExistence type="predicted"/>
<evidence type="ECO:0000313" key="3">
    <source>
        <dbReference type="Proteomes" id="UP000636800"/>
    </source>
</evidence>
<gene>
    <name evidence="2" type="ORF">HPP92_008888</name>
</gene>